<dbReference type="SFLD" id="SFLDS00003">
    <property type="entry name" value="Haloacid_Dehalogenase"/>
    <property type="match status" value="1"/>
</dbReference>
<dbReference type="PIRSF" id="PIRSF000915">
    <property type="entry name" value="PGP-type_phosphatase"/>
    <property type="match status" value="1"/>
</dbReference>
<dbReference type="SFLD" id="SFLDG01139">
    <property type="entry name" value="C2.A:_Pyridoxal_Phosphate_Phos"/>
    <property type="match status" value="1"/>
</dbReference>
<evidence type="ECO:0000313" key="10">
    <source>
        <dbReference type="EMBL" id="QUO42312.1"/>
    </source>
</evidence>
<feature type="binding site" evidence="8">
    <location>
        <position position="207"/>
    </location>
    <ligand>
        <name>Mg(2+)</name>
        <dbReference type="ChEBI" id="CHEBI:18420"/>
    </ligand>
</feature>
<dbReference type="CDD" id="cd07530">
    <property type="entry name" value="HAD_Pase_UmpH-like"/>
    <property type="match status" value="1"/>
</dbReference>
<sequence>MKNYRGYLLDLDGTIYRGSEAIPGADAFIEHLRQAGIPYLYLTNNSAASPEQVAARLQAMGIPAEAGEVYTSGMATARYLAKQAPPGTPVYVIGEEGLRAEMAKQGFVLTEKEPRYVVVGIDRKFDYDKLAAATRAIRQGAELIATNRDAALPSEHGLSPGNGSLVAAVSVASGKEPVVIGKPEAIIMRLALEKLGTPAEETLIVGDNLHTDIDAGAGSGIDSLLVLTGYSSAEDARRHLRQPTHIARDLTEWLRMIAEQA</sequence>
<dbReference type="NCBIfam" id="TIGR01457">
    <property type="entry name" value="HAD-SF-IIA-hyp2"/>
    <property type="match status" value="1"/>
</dbReference>
<dbReference type="GO" id="GO:0016791">
    <property type="term" value="F:phosphatase activity"/>
    <property type="evidence" value="ECO:0007669"/>
    <property type="project" value="TreeGrafter"/>
</dbReference>
<dbReference type="FunFam" id="3.40.50.1000:FF:000053">
    <property type="entry name" value="TIGR01457 family HAD hydrolase"/>
    <property type="match status" value="1"/>
</dbReference>
<name>A0A7T5JPN5_9BACL</name>
<dbReference type="PANTHER" id="PTHR19288">
    <property type="entry name" value="4-NITROPHENYLPHOSPHATASE-RELATED"/>
    <property type="match status" value="1"/>
</dbReference>
<comment type="function">
    <text evidence="5">Catalyzes the dephosphorylation of 2-6 carbon acid sugars in vitro.</text>
</comment>
<evidence type="ECO:0000256" key="5">
    <source>
        <dbReference type="PIRNR" id="PIRNR000915"/>
    </source>
</evidence>
<evidence type="ECO:0000256" key="4">
    <source>
        <dbReference type="ARBA" id="ARBA00022842"/>
    </source>
</evidence>
<gene>
    <name evidence="9" type="ORF">JD108_04985</name>
    <name evidence="10" type="ORF">KDJ56_04665</name>
</gene>
<dbReference type="GO" id="GO:0005737">
    <property type="term" value="C:cytoplasm"/>
    <property type="evidence" value="ECO:0007669"/>
    <property type="project" value="TreeGrafter"/>
</dbReference>
<feature type="binding site" evidence="7">
    <location>
        <position position="182"/>
    </location>
    <ligand>
        <name>substrate</name>
    </ligand>
</feature>
<dbReference type="InterPro" id="IPR006354">
    <property type="entry name" value="HAD-SF_hydro_IIA_hyp1"/>
</dbReference>
<evidence type="ECO:0000313" key="9">
    <source>
        <dbReference type="EMBL" id="QQE75285.1"/>
    </source>
</evidence>
<dbReference type="RefSeq" id="WP_198828814.1">
    <property type="nucleotide sequence ID" value="NZ_CP066308.1"/>
</dbReference>
<comment type="similarity">
    <text evidence="1 5">Belongs to the HAD-like hydrolase superfamily. NagD family.</text>
</comment>
<accession>A0A7T5JPN5</accession>
<evidence type="ECO:0000256" key="3">
    <source>
        <dbReference type="ARBA" id="ARBA00022801"/>
    </source>
</evidence>
<dbReference type="EC" id="3.1.3.-" evidence="5"/>
<feature type="active site" description="Nucleophile" evidence="6">
    <location>
        <position position="10"/>
    </location>
</feature>
<evidence type="ECO:0000313" key="11">
    <source>
        <dbReference type="Proteomes" id="UP000595847"/>
    </source>
</evidence>
<dbReference type="GO" id="GO:0046872">
    <property type="term" value="F:metal ion binding"/>
    <property type="evidence" value="ECO:0007669"/>
    <property type="project" value="UniProtKB-KW"/>
</dbReference>
<dbReference type="Pfam" id="PF13242">
    <property type="entry name" value="Hydrolase_like"/>
    <property type="match status" value="1"/>
</dbReference>
<evidence type="ECO:0000256" key="2">
    <source>
        <dbReference type="ARBA" id="ARBA00022723"/>
    </source>
</evidence>
<dbReference type="Proteomes" id="UP000595847">
    <property type="component" value="Chromosome"/>
</dbReference>
<dbReference type="EMBL" id="CP066308">
    <property type="protein sequence ID" value="QQE75285.1"/>
    <property type="molecule type" value="Genomic_DNA"/>
</dbReference>
<evidence type="ECO:0000256" key="6">
    <source>
        <dbReference type="PIRSR" id="PIRSR000915-1"/>
    </source>
</evidence>
<evidence type="ECO:0000256" key="8">
    <source>
        <dbReference type="PIRSR" id="PIRSR000915-3"/>
    </source>
</evidence>
<comment type="cofactor">
    <cofactor evidence="8">
        <name>Mg(2+)</name>
        <dbReference type="ChEBI" id="CHEBI:18420"/>
    </cofactor>
    <text evidence="8">Divalent metal ions. Mg(2+) is the most effective.</text>
</comment>
<evidence type="ECO:0000313" key="12">
    <source>
        <dbReference type="Proteomes" id="UP000677234"/>
    </source>
</evidence>
<dbReference type="InterPro" id="IPR023214">
    <property type="entry name" value="HAD_sf"/>
</dbReference>
<feature type="binding site" evidence="8">
    <location>
        <position position="12"/>
    </location>
    <ligand>
        <name>Mg(2+)</name>
        <dbReference type="ChEBI" id="CHEBI:18420"/>
    </ligand>
</feature>
<feature type="active site" description="Proton donor" evidence="6">
    <location>
        <position position="12"/>
    </location>
</feature>
<dbReference type="AlphaFoldDB" id="A0A7T5JPN5"/>
<reference evidence="10" key="2">
    <citation type="submission" date="2021-04" db="EMBL/GenBank/DDBJ databases">
        <title>Brevibacillus composti FJAT-54423, complete genome.</title>
        <authorList>
            <person name="Tang R."/>
        </authorList>
    </citation>
    <scope>NUCLEOTIDE SEQUENCE</scope>
    <source>
        <strain evidence="10">FJAT-54424</strain>
    </source>
</reference>
<dbReference type="SUPFAM" id="SSF56784">
    <property type="entry name" value="HAD-like"/>
    <property type="match status" value="1"/>
</dbReference>
<keyword evidence="12" id="KW-1185">Reference proteome</keyword>
<dbReference type="EMBL" id="CP073708">
    <property type="protein sequence ID" value="QUO42312.1"/>
    <property type="molecule type" value="Genomic_DNA"/>
</dbReference>
<organism evidence="9 11">
    <name type="scientific">Brevibacillus composti</name>
    <dbReference type="NCBI Taxonomy" id="2796470"/>
    <lineage>
        <taxon>Bacteria</taxon>
        <taxon>Bacillati</taxon>
        <taxon>Bacillota</taxon>
        <taxon>Bacilli</taxon>
        <taxon>Bacillales</taxon>
        <taxon>Paenibacillaceae</taxon>
        <taxon>Brevibacillus</taxon>
    </lineage>
</organism>
<proteinExistence type="inferred from homology"/>
<evidence type="ECO:0000256" key="1">
    <source>
        <dbReference type="ARBA" id="ARBA00006696"/>
    </source>
</evidence>
<evidence type="ECO:0000256" key="7">
    <source>
        <dbReference type="PIRSR" id="PIRSR000915-2"/>
    </source>
</evidence>
<protein>
    <recommendedName>
        <fullName evidence="5">Acid sugar phosphatase</fullName>
        <ecNumber evidence="5">3.1.3.-</ecNumber>
    </recommendedName>
</protein>
<keyword evidence="4 5" id="KW-0460">Magnesium</keyword>
<dbReference type="Proteomes" id="UP000677234">
    <property type="component" value="Chromosome"/>
</dbReference>
<dbReference type="Pfam" id="PF13344">
    <property type="entry name" value="Hydrolase_6"/>
    <property type="match status" value="1"/>
</dbReference>
<dbReference type="InterPro" id="IPR036412">
    <property type="entry name" value="HAD-like_sf"/>
</dbReference>
<dbReference type="KEGG" id="bcop:JD108_04985"/>
<dbReference type="NCBIfam" id="TIGR01460">
    <property type="entry name" value="HAD-SF-IIA"/>
    <property type="match status" value="1"/>
</dbReference>
<keyword evidence="3 9" id="KW-0378">Hydrolase</keyword>
<dbReference type="PANTHER" id="PTHR19288:SF46">
    <property type="entry name" value="HALOACID DEHALOGENASE-LIKE HYDROLASE DOMAIN-CONTAINING PROTEIN 2"/>
    <property type="match status" value="1"/>
</dbReference>
<reference evidence="9 11" key="1">
    <citation type="submission" date="2020-12" db="EMBL/GenBank/DDBJ databases">
        <title>strain FJAT-54423T represents a novel species of the genus Brevibacillus.</title>
        <authorList>
            <person name="Tang R."/>
        </authorList>
    </citation>
    <scope>NUCLEOTIDE SEQUENCE [LARGE SCALE GENOMIC DNA]</scope>
    <source>
        <strain evidence="9 11">FJAT-54423</strain>
    </source>
</reference>
<keyword evidence="2 5" id="KW-0479">Metal-binding</keyword>
<dbReference type="InterPro" id="IPR006357">
    <property type="entry name" value="HAD-SF_hydro_IIA"/>
</dbReference>
<feature type="binding site" evidence="8">
    <location>
        <position position="10"/>
    </location>
    <ligand>
        <name>Mg(2+)</name>
        <dbReference type="ChEBI" id="CHEBI:18420"/>
    </ligand>
</feature>
<dbReference type="Gene3D" id="3.40.50.1000">
    <property type="entry name" value="HAD superfamily/HAD-like"/>
    <property type="match status" value="2"/>
</dbReference>